<sequence>MNLSSLRQKQSAQFKSLIKSTQPPSTSFKKNPNNPYSILICDKHANRVIGPLFTSDQLLELGIVSIFRIDADRTPLPSYTAIYFVTPTLENVEIIQKDLSEQLYLSAKIHFLTPTDDATLSHFSHLIASHGLQPKILQVTNQHLSFISYDRNLFTLNMKDSALNLYSPSLDQTGRHEYLQSVATSLMDVIATLGQKPVICYPDGEITSEFGLMMNTLIQNDPILHTNTVSPSIPPLLLIFDRSLDYSSAIAHPWSYFGLINEILQLRPGRVSYTPNEDGGSKRDIDLNLDSDFFWNKHYCEDFDKIAEKIGNLVNDYRSERKIIGSKLGGTDDANAEKESESKVIEMDVSALNHVTPLANLKDLVDNHTGIAKEVSRIVVQRSIDTLSVLESQMIHQHTFDSEEIATLINKISSETSDEDESRNWSKWEDIVRLVCIGLLNCGGLSEFDSIINDIENATNEFWTPIFNHVRRHARLQQVQRVRPSPKSNDGKRFFSTLRLRKEASEPTKSPLIDLFQNVTSGLQPTQCTPIFYNTLTNEPLNDGTGLIFKDVIVFVLGGGTSEDYTSLSLAANRLEKSIVFGCPELLTIYLLSYEMKLYDLSEQLSVNPANPVLIISQTLMPFINIFSAVLMLLDHPNPVENTTFHDKQSYSSEQKTLALSERCGIDHLSKLYTNSLHVVDLTLSNVAKVLFHPALRIFLHHLLTWCMYGSLETPQSDFFIYDTHLLDSPSQQYEVLSFIHDERQRFSIQTSSIPNFFPTQLTEIVLDCGILVRVILMTQNIAPIELSVATDDWNFETQFQRLGLNSEISLSLKQSLSSYLEKQIRSSHFSLIPLTDILNSLHAALSQHCSYLLLSRQHLSIALTDYTAALSSVALFSQSDIVAILVRAVGNQLKFLTPSQMSISKAWRQTLNEYTLLNETVCCVSTLVCPATAVPRDGPFASIARRTPQFIPLLVQSAVSVLSRLLEPLNALLHSTLLLQYISSHNRQSSQIDLDCEHKAEACLTIRRSKERTNSDQRSRIDASRTISTSQPN</sequence>
<evidence type="ECO:0000256" key="2">
    <source>
        <dbReference type="ARBA" id="ARBA00022701"/>
    </source>
</evidence>
<comment type="caution">
    <text evidence="5">The sequence shown here is derived from an EMBL/GenBank/DDBJ whole genome shotgun (WGS) entry which is preliminary data.</text>
</comment>
<protein>
    <submittedName>
        <fullName evidence="5">SEC1 family transport protein SLY1</fullName>
    </submittedName>
</protein>
<evidence type="ECO:0000256" key="1">
    <source>
        <dbReference type="ARBA" id="ARBA00009884"/>
    </source>
</evidence>
<dbReference type="EMBL" id="JARBJD010000044">
    <property type="protein sequence ID" value="KAK2957653.1"/>
    <property type="molecule type" value="Genomic_DNA"/>
</dbReference>
<accession>A0ABQ9Y1R7</accession>
<dbReference type="Gene3D" id="3.40.50.1910">
    <property type="match status" value="1"/>
</dbReference>
<evidence type="ECO:0000256" key="3">
    <source>
        <dbReference type="SAM" id="MobiDB-lite"/>
    </source>
</evidence>
<evidence type="ECO:0000313" key="6">
    <source>
        <dbReference type="Proteomes" id="UP001281761"/>
    </source>
</evidence>
<dbReference type="InterPro" id="IPR036045">
    <property type="entry name" value="Sec1-like_sf"/>
</dbReference>
<feature type="region of interest" description="Disordered" evidence="3">
    <location>
        <begin position="1011"/>
        <end position="1034"/>
    </location>
</feature>
<dbReference type="Gene3D" id="1.25.40.60">
    <property type="match status" value="1"/>
</dbReference>
<keyword evidence="6" id="KW-1185">Reference proteome</keyword>
<dbReference type="InterPro" id="IPR041470">
    <property type="entry name" value="GCP_N"/>
</dbReference>
<keyword evidence="2" id="KW-0493">Microtubule</keyword>
<dbReference type="Pfam" id="PF00995">
    <property type="entry name" value="Sec1"/>
    <property type="match status" value="1"/>
</dbReference>
<name>A0ABQ9Y1R7_9EUKA</name>
<comment type="similarity">
    <text evidence="1">Belongs to the STXBP/unc-18/SEC1 family.</text>
</comment>
<reference evidence="5 6" key="1">
    <citation type="journal article" date="2022" name="bioRxiv">
        <title>Genomics of Preaxostyla Flagellates Illuminates Evolutionary Transitions and the Path Towards Mitochondrial Loss.</title>
        <authorList>
            <person name="Novak L.V.F."/>
            <person name="Treitli S.C."/>
            <person name="Pyrih J."/>
            <person name="Halakuc P."/>
            <person name="Pipaliya S.V."/>
            <person name="Vacek V."/>
            <person name="Brzon O."/>
            <person name="Soukal P."/>
            <person name="Eme L."/>
            <person name="Dacks J.B."/>
            <person name="Karnkowska A."/>
            <person name="Elias M."/>
            <person name="Hampl V."/>
        </authorList>
    </citation>
    <scope>NUCLEOTIDE SEQUENCE [LARGE SCALE GENOMIC DNA]</scope>
    <source>
        <strain evidence="5">NAU3</strain>
        <tissue evidence="5">Gut</tissue>
    </source>
</reference>
<dbReference type="Proteomes" id="UP001281761">
    <property type="component" value="Unassembled WGS sequence"/>
</dbReference>
<gene>
    <name evidence="5" type="ORF">BLNAU_7308</name>
</gene>
<dbReference type="PANTHER" id="PTHR11679">
    <property type="entry name" value="VESICLE PROTEIN SORTING-ASSOCIATED"/>
    <property type="match status" value="1"/>
</dbReference>
<feature type="domain" description="Gamma tubulin complex component protein N-terminal" evidence="4">
    <location>
        <begin position="663"/>
        <end position="855"/>
    </location>
</feature>
<dbReference type="InterPro" id="IPR043127">
    <property type="entry name" value="Sec-1-like_dom3a"/>
</dbReference>
<dbReference type="InterPro" id="IPR027482">
    <property type="entry name" value="Sec1-like_dom2"/>
</dbReference>
<evidence type="ECO:0000313" key="5">
    <source>
        <dbReference type="EMBL" id="KAK2957653.1"/>
    </source>
</evidence>
<dbReference type="Pfam" id="PF17681">
    <property type="entry name" value="GCP_N_terminal"/>
    <property type="match status" value="1"/>
</dbReference>
<proteinExistence type="inferred from homology"/>
<dbReference type="Gene3D" id="3.40.50.2060">
    <property type="match status" value="1"/>
</dbReference>
<dbReference type="Gene3D" id="3.90.830.10">
    <property type="entry name" value="Syntaxin Binding Protein 1, Chain A, domain 2"/>
    <property type="match status" value="1"/>
</dbReference>
<dbReference type="InterPro" id="IPR043154">
    <property type="entry name" value="Sec-1-like_dom1"/>
</dbReference>
<dbReference type="SUPFAM" id="SSF56815">
    <property type="entry name" value="Sec1/munc18-like (SM) proteins"/>
    <property type="match status" value="1"/>
</dbReference>
<organism evidence="5 6">
    <name type="scientific">Blattamonas nauphoetae</name>
    <dbReference type="NCBI Taxonomy" id="2049346"/>
    <lineage>
        <taxon>Eukaryota</taxon>
        <taxon>Metamonada</taxon>
        <taxon>Preaxostyla</taxon>
        <taxon>Oxymonadida</taxon>
        <taxon>Blattamonas</taxon>
    </lineage>
</organism>
<feature type="compositionally biased region" description="Basic and acidic residues" evidence="3">
    <location>
        <begin position="1012"/>
        <end position="1024"/>
    </location>
</feature>
<evidence type="ECO:0000259" key="4">
    <source>
        <dbReference type="Pfam" id="PF17681"/>
    </source>
</evidence>
<dbReference type="InterPro" id="IPR001619">
    <property type="entry name" value="Sec1-like"/>
</dbReference>